<dbReference type="SFLD" id="SFLDS00003">
    <property type="entry name" value="Haloacid_Dehalogenase"/>
    <property type="match status" value="1"/>
</dbReference>
<dbReference type="GO" id="GO:0005829">
    <property type="term" value="C:cytosol"/>
    <property type="evidence" value="ECO:0007669"/>
    <property type="project" value="TreeGrafter"/>
</dbReference>
<dbReference type="GO" id="GO:0016791">
    <property type="term" value="F:phosphatase activity"/>
    <property type="evidence" value="ECO:0007669"/>
    <property type="project" value="UniProtKB-ARBA"/>
</dbReference>
<dbReference type="RefSeq" id="WP_154460314.1">
    <property type="nucleotide sequence ID" value="NZ_VUMM01000011.1"/>
</dbReference>
<dbReference type="Proteomes" id="UP000470082">
    <property type="component" value="Unassembled WGS sequence"/>
</dbReference>
<dbReference type="SFLD" id="SFLDG01140">
    <property type="entry name" value="C2.B:_Phosphomannomutase_and_P"/>
    <property type="match status" value="1"/>
</dbReference>
<accession>A0A7X2N3E6</accession>
<dbReference type="EMBL" id="VUMM01000011">
    <property type="protein sequence ID" value="MSS01750.1"/>
    <property type="molecule type" value="Genomic_DNA"/>
</dbReference>
<gene>
    <name evidence="1" type="ORF">FYJ50_06515</name>
</gene>
<dbReference type="InterPro" id="IPR023214">
    <property type="entry name" value="HAD_sf"/>
</dbReference>
<dbReference type="NCBIfam" id="TIGR01484">
    <property type="entry name" value="HAD-SF-IIB"/>
    <property type="match status" value="1"/>
</dbReference>
<evidence type="ECO:0000313" key="1">
    <source>
        <dbReference type="EMBL" id="MSS01750.1"/>
    </source>
</evidence>
<comment type="caution">
    <text evidence="1">The sequence shown here is derived from an EMBL/GenBank/DDBJ whole genome shotgun (WGS) entry which is preliminary data.</text>
</comment>
<dbReference type="NCBIfam" id="TIGR00099">
    <property type="entry name" value="Cof-subfamily"/>
    <property type="match status" value="1"/>
</dbReference>
<proteinExistence type="predicted"/>
<dbReference type="Pfam" id="PF08282">
    <property type="entry name" value="Hydrolase_3"/>
    <property type="match status" value="1"/>
</dbReference>
<keyword evidence="2" id="KW-1185">Reference proteome</keyword>
<dbReference type="PANTHER" id="PTHR10000:SF8">
    <property type="entry name" value="HAD SUPERFAMILY HYDROLASE-LIKE, TYPE 3"/>
    <property type="match status" value="1"/>
</dbReference>
<dbReference type="Gene3D" id="3.40.50.1000">
    <property type="entry name" value="HAD superfamily/HAD-like"/>
    <property type="match status" value="1"/>
</dbReference>
<dbReference type="SUPFAM" id="SSF56784">
    <property type="entry name" value="HAD-like"/>
    <property type="match status" value="1"/>
</dbReference>
<dbReference type="AlphaFoldDB" id="A0A7X2N3E6"/>
<organism evidence="1 2">
    <name type="scientific">Floccifex porci</name>
    <dbReference type="NCBI Taxonomy" id="2606629"/>
    <lineage>
        <taxon>Bacteria</taxon>
        <taxon>Bacillati</taxon>
        <taxon>Bacillota</taxon>
        <taxon>Erysipelotrichia</taxon>
        <taxon>Erysipelotrichales</taxon>
        <taxon>Erysipelotrichaceae</taxon>
        <taxon>Floccifex</taxon>
    </lineage>
</organism>
<dbReference type="GO" id="GO:0000287">
    <property type="term" value="F:magnesium ion binding"/>
    <property type="evidence" value="ECO:0007669"/>
    <property type="project" value="TreeGrafter"/>
</dbReference>
<evidence type="ECO:0000313" key="2">
    <source>
        <dbReference type="Proteomes" id="UP000470082"/>
    </source>
</evidence>
<dbReference type="InterPro" id="IPR006379">
    <property type="entry name" value="HAD-SF_hydro_IIB"/>
</dbReference>
<keyword evidence="1" id="KW-0378">Hydrolase</keyword>
<sequence length="265" mass="30325">MKDIKLIVSDIDGTLIDKKHECPNRNIEGIEYAKRKGIPFAIGTGRPYAMVKKNLKRWNLENHCDYLVCNNGATIIDCKTGQQKSQNYLPKDVIHQIIDTYQDLNVSLCVFENDTLVTNKITEAYLYRCKEANINKRQTDLKEYVVCDHPKMLLVSDHEVQVEILKRFESLNPCSYRMFASSPILTEVVHPDLSKVAGIDVLCQMLNIQRENVLCFGDEMNDFEMLSSFNGVAMENAVDQIKEICEYQTLSCDEGGVGDFLLKYF</sequence>
<dbReference type="InterPro" id="IPR036412">
    <property type="entry name" value="HAD-like_sf"/>
</dbReference>
<dbReference type="InterPro" id="IPR000150">
    <property type="entry name" value="Cof"/>
</dbReference>
<protein>
    <submittedName>
        <fullName evidence="1">HAD family hydrolase</fullName>
    </submittedName>
</protein>
<dbReference type="Gene3D" id="3.30.1240.10">
    <property type="match status" value="1"/>
</dbReference>
<name>A0A7X2N3E6_9FIRM</name>
<reference evidence="1 2" key="1">
    <citation type="submission" date="2019-08" db="EMBL/GenBank/DDBJ databases">
        <title>In-depth cultivation of the pig gut microbiome towards novel bacterial diversity and tailored functional studies.</title>
        <authorList>
            <person name="Wylensek D."/>
            <person name="Hitch T.C.A."/>
            <person name="Clavel T."/>
        </authorList>
    </citation>
    <scope>NUCLEOTIDE SEQUENCE [LARGE SCALE GENOMIC DNA]</scope>
    <source>
        <strain evidence="1 2">LKV-178-WT-2G</strain>
    </source>
</reference>
<dbReference type="PANTHER" id="PTHR10000">
    <property type="entry name" value="PHOSPHOSERINE PHOSPHATASE"/>
    <property type="match status" value="1"/>
</dbReference>
<dbReference type="CDD" id="cd07516">
    <property type="entry name" value="HAD_Pase"/>
    <property type="match status" value="1"/>
</dbReference>